<accession>A0ABR8CAQ0</accession>
<dbReference type="Proteomes" id="UP000618445">
    <property type="component" value="Unassembled WGS sequence"/>
</dbReference>
<evidence type="ECO:0000313" key="1">
    <source>
        <dbReference type="EMBL" id="MBD2316652.1"/>
    </source>
</evidence>
<dbReference type="RefSeq" id="WP_190577540.1">
    <property type="nucleotide sequence ID" value="NZ_CAWPQU010000078.1"/>
</dbReference>
<evidence type="ECO:0008006" key="3">
    <source>
        <dbReference type="Google" id="ProtNLM"/>
    </source>
</evidence>
<gene>
    <name evidence="1" type="ORF">H6G05_07300</name>
</gene>
<evidence type="ECO:0000313" key="2">
    <source>
        <dbReference type="Proteomes" id="UP000618445"/>
    </source>
</evidence>
<reference evidence="1 2" key="1">
    <citation type="journal article" date="2020" name="ISME J.">
        <title>Comparative genomics reveals insights into cyanobacterial evolution and habitat adaptation.</title>
        <authorList>
            <person name="Chen M.Y."/>
            <person name="Teng W.K."/>
            <person name="Zhao L."/>
            <person name="Hu C.X."/>
            <person name="Zhou Y.K."/>
            <person name="Han B.P."/>
            <person name="Song L.R."/>
            <person name="Shu W.S."/>
        </authorList>
    </citation>
    <scope>NUCLEOTIDE SEQUENCE [LARGE SCALE GENOMIC DNA]</scope>
    <source>
        <strain evidence="1 2">FACHB-1050</strain>
    </source>
</reference>
<sequence length="126" mass="14175">MTKIDNAIADPLLELNLAVAAIAGWKNIQEWNPNPKTEKPKKVFQGTNEKHPELGIFVPDYTSDLNAIVKVFEYLDIEFELTRLPIMPNGAKQYIAYSGNTNRQKDLNNPAIALCKLLLELTPDHS</sequence>
<proteinExistence type="predicted"/>
<organism evidence="1 2">
    <name type="scientific">Phormidium tenue FACHB-1050</name>
    <dbReference type="NCBI Taxonomy" id="2692857"/>
    <lineage>
        <taxon>Bacteria</taxon>
        <taxon>Bacillati</taxon>
        <taxon>Cyanobacteriota</taxon>
        <taxon>Cyanophyceae</taxon>
        <taxon>Oscillatoriophycideae</taxon>
        <taxon>Oscillatoriales</taxon>
        <taxon>Oscillatoriaceae</taxon>
        <taxon>Phormidium</taxon>
    </lineage>
</organism>
<comment type="caution">
    <text evidence="1">The sequence shown here is derived from an EMBL/GenBank/DDBJ whole genome shotgun (WGS) entry which is preliminary data.</text>
</comment>
<keyword evidence="2" id="KW-1185">Reference proteome</keyword>
<protein>
    <recommendedName>
        <fullName evidence="3">Phage ABA sandwich domain-containing protein</fullName>
    </recommendedName>
</protein>
<dbReference type="EMBL" id="JACJQY010000008">
    <property type="protein sequence ID" value="MBD2316652.1"/>
    <property type="molecule type" value="Genomic_DNA"/>
</dbReference>
<name>A0ABR8CAQ0_9CYAN</name>